<dbReference type="AlphaFoldDB" id="A0A554LHA4"/>
<protein>
    <submittedName>
        <fullName evidence="1">Uncharacterized protein</fullName>
    </submittedName>
</protein>
<evidence type="ECO:0000313" key="2">
    <source>
        <dbReference type="Proteomes" id="UP000315589"/>
    </source>
</evidence>
<proteinExistence type="predicted"/>
<dbReference type="Proteomes" id="UP000315589">
    <property type="component" value="Unassembled WGS sequence"/>
</dbReference>
<accession>A0A554LHA4</accession>
<name>A0A554LHA4_9BACT</name>
<reference evidence="1 2" key="1">
    <citation type="submission" date="2017-07" db="EMBL/GenBank/DDBJ databases">
        <title>Mechanisms for carbon and nitrogen cycling indicate functional differentiation within the Candidate Phyla Radiation.</title>
        <authorList>
            <person name="Danczak R.E."/>
            <person name="Johnston M.D."/>
            <person name="Kenah C."/>
            <person name="Slattery M."/>
            <person name="Wrighton K.C."/>
            <person name="Wilkins M.J."/>
        </authorList>
    </citation>
    <scope>NUCLEOTIDE SEQUENCE [LARGE SCALE GENOMIC DNA]</scope>
    <source>
        <strain evidence="1">Licking1014_85</strain>
    </source>
</reference>
<sequence>MATAGTVSGGTYVMAAADQWGVRAFALKPATGQQYSRSATQSLLISLSATGVFSPLSSPATYYPGGYNLYGSTKFVGGSLSQLQADDSVYMTCRSYVSASSTTAKTNAFIAYRDSTISLNTPKERTWTGVSATWNSQAEMGTAGSPVRFTRVAYCPLEQRSFEKI</sequence>
<gene>
    <name evidence="1" type="ORF">CEN91_511</name>
</gene>
<organism evidence="1 2">
    <name type="scientific">Candidatus Berkelbacteria bacterium Licking1014_85</name>
    <dbReference type="NCBI Taxonomy" id="2017148"/>
    <lineage>
        <taxon>Bacteria</taxon>
        <taxon>Candidatus Berkelbacteria</taxon>
    </lineage>
</organism>
<dbReference type="EMBL" id="VMGI01000077">
    <property type="protein sequence ID" value="TSC92232.1"/>
    <property type="molecule type" value="Genomic_DNA"/>
</dbReference>
<evidence type="ECO:0000313" key="1">
    <source>
        <dbReference type="EMBL" id="TSC92232.1"/>
    </source>
</evidence>
<comment type="caution">
    <text evidence="1">The sequence shown here is derived from an EMBL/GenBank/DDBJ whole genome shotgun (WGS) entry which is preliminary data.</text>
</comment>